<reference evidence="3 4" key="1">
    <citation type="submission" date="2020-12" db="EMBL/GenBank/DDBJ databases">
        <title>Concerted genomic and epigenomic changes stabilize Arabidopsis allopolyploids.</title>
        <authorList>
            <person name="Chen Z."/>
        </authorList>
    </citation>
    <scope>NUCLEOTIDE SEQUENCE [LARGE SCALE GENOMIC DNA]</scope>
    <source>
        <strain evidence="3">As9502</strain>
        <tissue evidence="3">Leaf</tissue>
    </source>
</reference>
<keyword evidence="2" id="KW-1133">Transmembrane helix</keyword>
<keyword evidence="2" id="KW-0812">Transmembrane</keyword>
<dbReference type="AlphaFoldDB" id="A0A8T2EFF7"/>
<evidence type="ECO:0000256" key="2">
    <source>
        <dbReference type="SAM" id="Phobius"/>
    </source>
</evidence>
<comment type="caution">
    <text evidence="3">The sequence shown here is derived from an EMBL/GenBank/DDBJ whole genome shotgun (WGS) entry which is preliminary data.</text>
</comment>
<gene>
    <name evidence="3" type="ORF">ISN44_As04g021020</name>
</gene>
<feature type="transmembrane region" description="Helical" evidence="2">
    <location>
        <begin position="12"/>
        <end position="32"/>
    </location>
</feature>
<protein>
    <submittedName>
        <fullName evidence="3">Uncharacterized protein</fullName>
    </submittedName>
</protein>
<feature type="transmembrane region" description="Helical" evidence="2">
    <location>
        <begin position="52"/>
        <end position="73"/>
    </location>
</feature>
<dbReference type="OrthoDB" id="10454434at2759"/>
<proteinExistence type="predicted"/>
<keyword evidence="2" id="KW-0472">Membrane</keyword>
<feature type="region of interest" description="Disordered" evidence="1">
    <location>
        <begin position="78"/>
        <end position="110"/>
    </location>
</feature>
<keyword evidence="4" id="KW-1185">Reference proteome</keyword>
<name>A0A8T2EFF7_ARASU</name>
<dbReference type="EMBL" id="JAEFBJ010000004">
    <property type="protein sequence ID" value="KAG7621190.1"/>
    <property type="molecule type" value="Genomic_DNA"/>
</dbReference>
<evidence type="ECO:0000256" key="1">
    <source>
        <dbReference type="SAM" id="MobiDB-lite"/>
    </source>
</evidence>
<evidence type="ECO:0000313" key="4">
    <source>
        <dbReference type="Proteomes" id="UP000694251"/>
    </source>
</evidence>
<sequence length="110" mass="12104">MTVAEDLSKAAHWAWALLPVAQLLSFLGFAALKIEMVSEEETEDLTNQVFSQLGFVFFMVLLLLLRCNSLVLASKQESLPRAGRRMRSYQTNGEIDAGPSFSGRGGGRIP</sequence>
<evidence type="ECO:0000313" key="3">
    <source>
        <dbReference type="EMBL" id="KAG7621190.1"/>
    </source>
</evidence>
<accession>A0A8T2EFF7</accession>
<organism evidence="3 4">
    <name type="scientific">Arabidopsis suecica</name>
    <name type="common">Swedish thale-cress</name>
    <name type="synonym">Cardaminopsis suecica</name>
    <dbReference type="NCBI Taxonomy" id="45249"/>
    <lineage>
        <taxon>Eukaryota</taxon>
        <taxon>Viridiplantae</taxon>
        <taxon>Streptophyta</taxon>
        <taxon>Embryophyta</taxon>
        <taxon>Tracheophyta</taxon>
        <taxon>Spermatophyta</taxon>
        <taxon>Magnoliopsida</taxon>
        <taxon>eudicotyledons</taxon>
        <taxon>Gunneridae</taxon>
        <taxon>Pentapetalae</taxon>
        <taxon>rosids</taxon>
        <taxon>malvids</taxon>
        <taxon>Brassicales</taxon>
        <taxon>Brassicaceae</taxon>
        <taxon>Camelineae</taxon>
        <taxon>Arabidopsis</taxon>
    </lineage>
</organism>
<dbReference type="Proteomes" id="UP000694251">
    <property type="component" value="Chromosome 4"/>
</dbReference>